<evidence type="ECO:0000313" key="3">
    <source>
        <dbReference type="Proteomes" id="UP001595767"/>
    </source>
</evidence>
<gene>
    <name evidence="2" type="ORF">ACFOW8_21910</name>
</gene>
<reference evidence="3" key="1">
    <citation type="journal article" date="2019" name="Int. J. Syst. Evol. Microbiol.">
        <title>The Global Catalogue of Microorganisms (GCM) 10K type strain sequencing project: providing services to taxonomists for standard genome sequencing and annotation.</title>
        <authorList>
            <consortium name="The Broad Institute Genomics Platform"/>
            <consortium name="The Broad Institute Genome Sequencing Center for Infectious Disease"/>
            <person name="Wu L."/>
            <person name="Ma J."/>
        </authorList>
    </citation>
    <scope>NUCLEOTIDE SEQUENCE [LARGE SCALE GENOMIC DNA]</scope>
    <source>
        <strain evidence="3">CGMCC 4.7204</strain>
    </source>
</reference>
<comment type="caution">
    <text evidence="2">The sequence shown here is derived from an EMBL/GenBank/DDBJ whole genome shotgun (WGS) entry which is preliminary data.</text>
</comment>
<accession>A0ABV8LB66</accession>
<dbReference type="SUPFAM" id="SSF54593">
    <property type="entry name" value="Glyoxalase/Bleomycin resistance protein/Dihydroxybiphenyl dioxygenase"/>
    <property type="match status" value="1"/>
</dbReference>
<name>A0ABV8LB66_9NOCA</name>
<proteinExistence type="predicted"/>
<dbReference type="InterPro" id="IPR029068">
    <property type="entry name" value="Glyas_Bleomycin-R_OHBP_Dase"/>
</dbReference>
<sequence>MPDPLGINHLTLATTDLDRLLAFYTEFLGATRAFERAATPPDPRIAVVDVGGDDNLMIVETASARSPGSIPCAVLGGDCGSPHTLSSRTSAYSYCTPDTR</sequence>
<keyword evidence="3" id="KW-1185">Reference proteome</keyword>
<protein>
    <submittedName>
        <fullName evidence="2">VOC family protein</fullName>
    </submittedName>
</protein>
<feature type="domain" description="Glyoxalase/fosfomycin resistance/dioxygenase" evidence="1">
    <location>
        <begin position="6"/>
        <end position="71"/>
    </location>
</feature>
<dbReference type="RefSeq" id="WP_378553079.1">
    <property type="nucleotide sequence ID" value="NZ_JBHSBA010000014.1"/>
</dbReference>
<organism evidence="2 3">
    <name type="scientific">Nocardia rhizosphaerae</name>
    <dbReference type="NCBI Taxonomy" id="1691571"/>
    <lineage>
        <taxon>Bacteria</taxon>
        <taxon>Bacillati</taxon>
        <taxon>Actinomycetota</taxon>
        <taxon>Actinomycetes</taxon>
        <taxon>Mycobacteriales</taxon>
        <taxon>Nocardiaceae</taxon>
        <taxon>Nocardia</taxon>
    </lineage>
</organism>
<dbReference type="Proteomes" id="UP001595767">
    <property type="component" value="Unassembled WGS sequence"/>
</dbReference>
<evidence type="ECO:0000313" key="2">
    <source>
        <dbReference type="EMBL" id="MFC4127587.1"/>
    </source>
</evidence>
<dbReference type="Gene3D" id="3.10.180.10">
    <property type="entry name" value="2,3-Dihydroxybiphenyl 1,2-Dioxygenase, domain 1"/>
    <property type="match status" value="1"/>
</dbReference>
<evidence type="ECO:0000259" key="1">
    <source>
        <dbReference type="Pfam" id="PF00903"/>
    </source>
</evidence>
<dbReference type="EMBL" id="JBHSBA010000014">
    <property type="protein sequence ID" value="MFC4127587.1"/>
    <property type="molecule type" value="Genomic_DNA"/>
</dbReference>
<dbReference type="CDD" id="cd06587">
    <property type="entry name" value="VOC"/>
    <property type="match status" value="1"/>
</dbReference>
<dbReference type="Pfam" id="PF00903">
    <property type="entry name" value="Glyoxalase"/>
    <property type="match status" value="1"/>
</dbReference>
<dbReference type="InterPro" id="IPR004360">
    <property type="entry name" value="Glyas_Fos-R_dOase_dom"/>
</dbReference>